<evidence type="ECO:0000313" key="3">
    <source>
        <dbReference type="Proteomes" id="UP000030693"/>
    </source>
</evidence>
<evidence type="ECO:0000313" key="2">
    <source>
        <dbReference type="EMBL" id="KCV72437.1"/>
    </source>
</evidence>
<dbReference type="AlphaFoldDB" id="A0A058ZG43"/>
<accession>A0A058ZG43</accession>
<name>A0A058ZG43_FONAL</name>
<keyword evidence="3" id="KW-1185">Reference proteome</keyword>
<dbReference type="GeneID" id="20524750"/>
<reference evidence="2" key="1">
    <citation type="submission" date="2013-04" db="EMBL/GenBank/DDBJ databases">
        <title>The Genome Sequence of Fonticula alba ATCC 38817.</title>
        <authorList>
            <consortium name="The Broad Institute Genomics Platform"/>
            <person name="Russ C."/>
            <person name="Cuomo C."/>
            <person name="Burger G."/>
            <person name="Gray M.W."/>
            <person name="Holland P.W.H."/>
            <person name="King N."/>
            <person name="Lang F.B.F."/>
            <person name="Roger A.J."/>
            <person name="Ruiz-Trillo I."/>
            <person name="Brown M."/>
            <person name="Walker B."/>
            <person name="Young S."/>
            <person name="Zeng Q."/>
            <person name="Gargeya S."/>
            <person name="Fitzgerald M."/>
            <person name="Haas B."/>
            <person name="Abouelleil A."/>
            <person name="Allen A.W."/>
            <person name="Alvarado L."/>
            <person name="Arachchi H.M."/>
            <person name="Berlin A.M."/>
            <person name="Chapman S.B."/>
            <person name="Gainer-Dewar J."/>
            <person name="Goldberg J."/>
            <person name="Griggs A."/>
            <person name="Gujja S."/>
            <person name="Hansen M."/>
            <person name="Howarth C."/>
            <person name="Imamovic A."/>
            <person name="Ireland A."/>
            <person name="Larimer J."/>
            <person name="McCowan C."/>
            <person name="Murphy C."/>
            <person name="Pearson M."/>
            <person name="Poon T.W."/>
            <person name="Priest M."/>
            <person name="Roberts A."/>
            <person name="Saif S."/>
            <person name="Shea T."/>
            <person name="Sisk P."/>
            <person name="Sykes S."/>
            <person name="Wortman J."/>
            <person name="Nusbaum C."/>
            <person name="Birren B."/>
        </authorList>
    </citation>
    <scope>NUCLEOTIDE SEQUENCE [LARGE SCALE GENOMIC DNA]</scope>
    <source>
        <strain evidence="2">ATCC 38817</strain>
    </source>
</reference>
<feature type="region of interest" description="Disordered" evidence="1">
    <location>
        <begin position="31"/>
        <end position="54"/>
    </location>
</feature>
<evidence type="ECO:0000256" key="1">
    <source>
        <dbReference type="SAM" id="MobiDB-lite"/>
    </source>
</evidence>
<protein>
    <submittedName>
        <fullName evidence="2">Uncharacterized protein</fullName>
    </submittedName>
</protein>
<dbReference type="RefSeq" id="XP_009492138.1">
    <property type="nucleotide sequence ID" value="XM_009493863.1"/>
</dbReference>
<proteinExistence type="predicted"/>
<sequence length="463" mass="52828">MSLCERGGSLWVGFLPRDLARISSDSRFPVAPAMTESPIPPSVGPPTTSKRPKRVPCRKDMMFIRAFEMWYKHEYEADPEGGAKIGQFFEDLQERMPIEGTPRMVLLRTYELLEDVLQSTGCRSDLCHLRWSAWGEACLELKAEASGPKPPEGERARPVIVLNPESRRMDFLDEEQVVLQLRSASDAPGGPLMTPFTGLDDRWDWAESESPPPSFRPVRAWRVCEMLAKVEVCRSHQEGVDTTRWSVWEKREDPMSLAIRVREAVLHCLSRSPSERQMKEIFESITLNVLWDWSLEGSRRSSAWAESLGSVPQAYRVVLIGQLFHSLCRYATLGEQVFMTYHAMSELGFGFGWKDACYLALLTSRGVGTDRHTSVKRVLSIIASDRPRNPSFLAKEGLTLARRIEPGQVLWPAQWDGLSGKYRLYFELRKHARANETNVQAPPKRRKVRPPPPRRFSERPSED</sequence>
<gene>
    <name evidence="2" type="ORF">H696_00025</name>
</gene>
<dbReference type="Proteomes" id="UP000030693">
    <property type="component" value="Unassembled WGS sequence"/>
</dbReference>
<dbReference type="EMBL" id="KB932201">
    <property type="protein sequence ID" value="KCV72437.1"/>
    <property type="molecule type" value="Genomic_DNA"/>
</dbReference>
<organism evidence="2">
    <name type="scientific">Fonticula alba</name>
    <name type="common">Slime mold</name>
    <dbReference type="NCBI Taxonomy" id="691883"/>
    <lineage>
        <taxon>Eukaryota</taxon>
        <taxon>Rotosphaerida</taxon>
        <taxon>Fonticulaceae</taxon>
        <taxon>Fonticula</taxon>
    </lineage>
</organism>
<feature type="region of interest" description="Disordered" evidence="1">
    <location>
        <begin position="435"/>
        <end position="463"/>
    </location>
</feature>